<dbReference type="RefSeq" id="XP_018275415.1">
    <property type="nucleotide sequence ID" value="XM_018424487.1"/>
</dbReference>
<gene>
    <name evidence="1" type="ORF">CC85DRAFT_289056</name>
</gene>
<evidence type="ECO:0000313" key="2">
    <source>
        <dbReference type="Proteomes" id="UP000053611"/>
    </source>
</evidence>
<accession>A0A0J1AUH5</accession>
<protein>
    <submittedName>
        <fullName evidence="1">Uncharacterized protein</fullName>
    </submittedName>
</protein>
<proteinExistence type="predicted"/>
<name>A0A0J1AUH5_9TREE</name>
<evidence type="ECO:0000313" key="1">
    <source>
        <dbReference type="EMBL" id="KLT38924.1"/>
    </source>
</evidence>
<dbReference type="EMBL" id="KQ087277">
    <property type="protein sequence ID" value="KLT38924.1"/>
    <property type="molecule type" value="Genomic_DNA"/>
</dbReference>
<reference evidence="1 2" key="1">
    <citation type="submission" date="2015-03" db="EMBL/GenBank/DDBJ databases">
        <title>Genomics and transcriptomics of the oil-accumulating basidiomycete yeast T. oleaginosus allow insights into substrate utilization and the diverse evolutionary trajectories of mating systems in fungi.</title>
        <authorList>
            <consortium name="DOE Joint Genome Institute"/>
            <person name="Kourist R."/>
            <person name="Kracht O."/>
            <person name="Bracharz F."/>
            <person name="Lipzen A."/>
            <person name="Nolan M."/>
            <person name="Ohm R."/>
            <person name="Grigoriev I."/>
            <person name="Sun S."/>
            <person name="Heitman J."/>
            <person name="Bruck T."/>
            <person name="Nowrousian M."/>
        </authorList>
    </citation>
    <scope>NUCLEOTIDE SEQUENCE [LARGE SCALE GENOMIC DNA]</scope>
    <source>
        <strain evidence="1 2">IBC0246</strain>
    </source>
</reference>
<dbReference type="GeneID" id="28985090"/>
<keyword evidence="2" id="KW-1185">Reference proteome</keyword>
<organism evidence="1 2">
    <name type="scientific">Cutaneotrichosporon oleaginosum</name>
    <dbReference type="NCBI Taxonomy" id="879819"/>
    <lineage>
        <taxon>Eukaryota</taxon>
        <taxon>Fungi</taxon>
        <taxon>Dikarya</taxon>
        <taxon>Basidiomycota</taxon>
        <taxon>Agaricomycotina</taxon>
        <taxon>Tremellomycetes</taxon>
        <taxon>Trichosporonales</taxon>
        <taxon>Trichosporonaceae</taxon>
        <taxon>Cutaneotrichosporon</taxon>
    </lineage>
</organism>
<dbReference type="Proteomes" id="UP000053611">
    <property type="component" value="Unassembled WGS sequence"/>
</dbReference>
<dbReference type="AlphaFoldDB" id="A0A0J1AUH5"/>
<sequence>MSAGDKRAMHVSGWSKLFEHQAHPTCATLLHQSVPMALCCLGYQRGWAGPGGTVWNSGCGAGQLEAIVA</sequence>